<keyword evidence="5" id="KW-1185">Reference proteome</keyword>
<feature type="region of interest" description="Disordered" evidence="2">
    <location>
        <begin position="1"/>
        <end position="22"/>
    </location>
</feature>
<dbReference type="InterPro" id="IPR000718">
    <property type="entry name" value="Peptidase_M13"/>
</dbReference>
<dbReference type="GO" id="GO:0016485">
    <property type="term" value="P:protein processing"/>
    <property type="evidence" value="ECO:0007669"/>
    <property type="project" value="TreeGrafter"/>
</dbReference>
<dbReference type="PROSITE" id="PS51885">
    <property type="entry name" value="NEPRILYSIN"/>
    <property type="match status" value="1"/>
</dbReference>
<protein>
    <recommendedName>
        <fullName evidence="3">Peptidase M13 N-terminal domain-containing protein</fullName>
    </recommendedName>
</protein>
<dbReference type="GO" id="GO:0005886">
    <property type="term" value="C:plasma membrane"/>
    <property type="evidence" value="ECO:0007669"/>
    <property type="project" value="TreeGrafter"/>
</dbReference>
<dbReference type="Proteomes" id="UP000230423">
    <property type="component" value="Unassembled WGS sequence"/>
</dbReference>
<comment type="similarity">
    <text evidence="1">Belongs to the peptidase M13 family.</text>
</comment>
<sequence>MKRKGPEELAIGSRGQHNEESLALQKPMHEMYKVKRIAVDIGVNYDKTNAPPDILQMVIFMSKLHSIPVPHLGQLLKDNDFFNESEFRNLSNVDIGITQVNWTQYFLLVAPPEVHHVLLSNPPVALPDEEYLGRLDGLLNETSPRTITNYVMIQYILSWIPLLGDEYRSLLEAPKAEIEGMVLEIIGGLKDEVKENEWMDDEFKKAVLQKLNKITWSLIDDDMFYNDTALDEEYSAHIGLANLPFLDMLESITSIEKVESFRKLSVTLDLRKELAKFSVMGYQINAYYTTLLNRIMIPLPFLEFPLFERKYPRYDCSSFKTGKDPRTKTKAFAL</sequence>
<proteinExistence type="inferred from homology"/>
<dbReference type="InterPro" id="IPR024079">
    <property type="entry name" value="MetalloPept_cat_dom_sf"/>
</dbReference>
<accession>A0A2G9V054</accession>
<dbReference type="EMBL" id="KZ345097">
    <property type="protein sequence ID" value="PIO75889.1"/>
    <property type="molecule type" value="Genomic_DNA"/>
</dbReference>
<evidence type="ECO:0000256" key="2">
    <source>
        <dbReference type="SAM" id="MobiDB-lite"/>
    </source>
</evidence>
<dbReference type="SUPFAM" id="SSF55486">
    <property type="entry name" value="Metalloproteases ('zincins'), catalytic domain"/>
    <property type="match status" value="1"/>
</dbReference>
<name>A0A2G9V054_TELCI</name>
<evidence type="ECO:0000259" key="3">
    <source>
        <dbReference type="Pfam" id="PF05649"/>
    </source>
</evidence>
<evidence type="ECO:0000313" key="4">
    <source>
        <dbReference type="EMBL" id="PIO75889.1"/>
    </source>
</evidence>
<evidence type="ECO:0000313" key="5">
    <source>
        <dbReference type="Proteomes" id="UP000230423"/>
    </source>
</evidence>
<reference evidence="4 5" key="1">
    <citation type="submission" date="2015-09" db="EMBL/GenBank/DDBJ databases">
        <title>Draft genome of the parasitic nematode Teladorsagia circumcincta isolate WARC Sus (inbred).</title>
        <authorList>
            <person name="Mitreva M."/>
        </authorList>
    </citation>
    <scope>NUCLEOTIDE SEQUENCE [LARGE SCALE GENOMIC DNA]</scope>
    <source>
        <strain evidence="4 5">S</strain>
    </source>
</reference>
<dbReference type="InterPro" id="IPR042089">
    <property type="entry name" value="Peptidase_M13_dom_2"/>
</dbReference>
<dbReference type="Gene3D" id="1.10.1380.10">
    <property type="entry name" value="Neutral endopeptidase , domain2"/>
    <property type="match status" value="2"/>
</dbReference>
<dbReference type="OrthoDB" id="5828345at2759"/>
<dbReference type="GO" id="GO:0004222">
    <property type="term" value="F:metalloendopeptidase activity"/>
    <property type="evidence" value="ECO:0007669"/>
    <property type="project" value="InterPro"/>
</dbReference>
<feature type="domain" description="Peptidase M13 N-terminal" evidence="3">
    <location>
        <begin position="45"/>
        <end position="169"/>
    </location>
</feature>
<gene>
    <name evidence="4" type="ORF">TELCIR_02049</name>
</gene>
<dbReference type="AlphaFoldDB" id="A0A2G9V054"/>
<evidence type="ECO:0000256" key="1">
    <source>
        <dbReference type="ARBA" id="ARBA00007357"/>
    </source>
</evidence>
<dbReference type="Gene3D" id="3.40.390.10">
    <property type="entry name" value="Collagenase (Catalytic Domain)"/>
    <property type="match status" value="1"/>
</dbReference>
<dbReference type="InterPro" id="IPR008753">
    <property type="entry name" value="Peptidase_M13_N"/>
</dbReference>
<organism evidence="4 5">
    <name type="scientific">Teladorsagia circumcincta</name>
    <name type="common">Brown stomach worm</name>
    <name type="synonym">Ostertagia circumcincta</name>
    <dbReference type="NCBI Taxonomy" id="45464"/>
    <lineage>
        <taxon>Eukaryota</taxon>
        <taxon>Metazoa</taxon>
        <taxon>Ecdysozoa</taxon>
        <taxon>Nematoda</taxon>
        <taxon>Chromadorea</taxon>
        <taxon>Rhabditida</taxon>
        <taxon>Rhabditina</taxon>
        <taxon>Rhabditomorpha</taxon>
        <taxon>Strongyloidea</taxon>
        <taxon>Trichostrongylidae</taxon>
        <taxon>Teladorsagia</taxon>
    </lineage>
</organism>
<dbReference type="PANTHER" id="PTHR11733">
    <property type="entry name" value="ZINC METALLOPROTEASE FAMILY M13 NEPRILYSIN-RELATED"/>
    <property type="match status" value="1"/>
</dbReference>
<dbReference type="Pfam" id="PF05649">
    <property type="entry name" value="Peptidase_M13_N"/>
    <property type="match status" value="1"/>
</dbReference>
<dbReference type="PANTHER" id="PTHR11733:SF167">
    <property type="entry name" value="FI17812P1-RELATED"/>
    <property type="match status" value="1"/>
</dbReference>